<gene>
    <name evidence="2" type="ORF">WA026_006083</name>
</gene>
<feature type="signal peptide" evidence="1">
    <location>
        <begin position="1"/>
        <end position="23"/>
    </location>
</feature>
<keyword evidence="3" id="KW-1185">Reference proteome</keyword>
<keyword evidence="1" id="KW-0732">Signal</keyword>
<evidence type="ECO:0000313" key="2">
    <source>
        <dbReference type="EMBL" id="KAK9869986.1"/>
    </source>
</evidence>
<feature type="non-terminal residue" evidence="2">
    <location>
        <position position="1"/>
    </location>
</feature>
<accession>A0AAW1TQC5</accession>
<comment type="caution">
    <text evidence="2">The sequence shown here is derived from an EMBL/GenBank/DDBJ whole genome shotgun (WGS) entry which is preliminary data.</text>
</comment>
<dbReference type="Proteomes" id="UP001431783">
    <property type="component" value="Unassembled WGS sequence"/>
</dbReference>
<dbReference type="AlphaFoldDB" id="A0AAW1TQC5"/>
<organism evidence="2 3">
    <name type="scientific">Henosepilachna vigintioctopunctata</name>
    <dbReference type="NCBI Taxonomy" id="420089"/>
    <lineage>
        <taxon>Eukaryota</taxon>
        <taxon>Metazoa</taxon>
        <taxon>Ecdysozoa</taxon>
        <taxon>Arthropoda</taxon>
        <taxon>Hexapoda</taxon>
        <taxon>Insecta</taxon>
        <taxon>Pterygota</taxon>
        <taxon>Neoptera</taxon>
        <taxon>Endopterygota</taxon>
        <taxon>Coleoptera</taxon>
        <taxon>Polyphaga</taxon>
        <taxon>Cucujiformia</taxon>
        <taxon>Coccinelloidea</taxon>
        <taxon>Coccinellidae</taxon>
        <taxon>Epilachninae</taxon>
        <taxon>Epilachnini</taxon>
        <taxon>Henosepilachna</taxon>
    </lineage>
</organism>
<sequence length="84" mass="9425">PFRSSSMETFIILGVCILCYELCEFLFQCAGSDNRDRLENTTPKVDVAEPDCKNLDRASSVASGETGNRRDDVIYTIENRGELQ</sequence>
<dbReference type="EMBL" id="JARQZJ010000002">
    <property type="protein sequence ID" value="KAK9869986.1"/>
    <property type="molecule type" value="Genomic_DNA"/>
</dbReference>
<feature type="chain" id="PRO_5043553557" evidence="1">
    <location>
        <begin position="24"/>
        <end position="84"/>
    </location>
</feature>
<protein>
    <submittedName>
        <fullName evidence="2">Uncharacterized protein</fullName>
    </submittedName>
</protein>
<evidence type="ECO:0000313" key="3">
    <source>
        <dbReference type="Proteomes" id="UP001431783"/>
    </source>
</evidence>
<evidence type="ECO:0000256" key="1">
    <source>
        <dbReference type="SAM" id="SignalP"/>
    </source>
</evidence>
<reference evidence="2 3" key="1">
    <citation type="submission" date="2023-03" db="EMBL/GenBank/DDBJ databases">
        <title>Genome insight into feeding habits of ladybird beetles.</title>
        <authorList>
            <person name="Li H.-S."/>
            <person name="Huang Y.-H."/>
            <person name="Pang H."/>
        </authorList>
    </citation>
    <scope>NUCLEOTIDE SEQUENCE [LARGE SCALE GENOMIC DNA]</scope>
    <source>
        <strain evidence="2">SYSU_2023b</strain>
        <tissue evidence="2">Whole body</tissue>
    </source>
</reference>
<proteinExistence type="predicted"/>
<name>A0AAW1TQC5_9CUCU</name>